<dbReference type="InterPro" id="IPR006527">
    <property type="entry name" value="F-box-assoc_dom_typ1"/>
</dbReference>
<dbReference type="SUPFAM" id="SSF81383">
    <property type="entry name" value="F-box domain"/>
    <property type="match status" value="1"/>
</dbReference>
<dbReference type="PROSITE" id="PS50181">
    <property type="entry name" value="FBOX"/>
    <property type="match status" value="1"/>
</dbReference>
<organism evidence="2">
    <name type="scientific">Fagus sylvatica</name>
    <name type="common">Beechnut</name>
    <dbReference type="NCBI Taxonomy" id="28930"/>
    <lineage>
        <taxon>Eukaryota</taxon>
        <taxon>Viridiplantae</taxon>
        <taxon>Streptophyta</taxon>
        <taxon>Embryophyta</taxon>
        <taxon>Tracheophyta</taxon>
        <taxon>Spermatophyta</taxon>
        <taxon>Magnoliopsida</taxon>
        <taxon>eudicotyledons</taxon>
        <taxon>Gunneridae</taxon>
        <taxon>Pentapetalae</taxon>
        <taxon>rosids</taxon>
        <taxon>fabids</taxon>
        <taxon>Fagales</taxon>
        <taxon>Fagaceae</taxon>
        <taxon>Fagus</taxon>
    </lineage>
</organism>
<protein>
    <recommendedName>
        <fullName evidence="1">F-box domain-containing protein</fullName>
    </recommendedName>
</protein>
<evidence type="ECO:0000259" key="1">
    <source>
        <dbReference type="PROSITE" id="PS50181"/>
    </source>
</evidence>
<dbReference type="AlphaFoldDB" id="A0A2N9J7X8"/>
<gene>
    <name evidence="2" type="ORF">FSB_LOCUS61224</name>
</gene>
<dbReference type="SMART" id="SM00256">
    <property type="entry name" value="FBOX"/>
    <property type="match status" value="1"/>
</dbReference>
<dbReference type="CDD" id="cd22157">
    <property type="entry name" value="F-box_AtFBW1-like"/>
    <property type="match status" value="1"/>
</dbReference>
<dbReference type="PANTHER" id="PTHR31672:SF13">
    <property type="entry name" value="F-BOX PROTEIN CPR30-LIKE"/>
    <property type="match status" value="1"/>
</dbReference>
<dbReference type="InterPro" id="IPR036047">
    <property type="entry name" value="F-box-like_dom_sf"/>
</dbReference>
<name>A0A2N9J7X8_FAGSY</name>
<dbReference type="InterPro" id="IPR001810">
    <property type="entry name" value="F-box_dom"/>
</dbReference>
<dbReference type="NCBIfam" id="TIGR01640">
    <property type="entry name" value="F_box_assoc_1"/>
    <property type="match status" value="1"/>
</dbReference>
<dbReference type="InterPro" id="IPR017451">
    <property type="entry name" value="F-box-assoc_interact_dom"/>
</dbReference>
<dbReference type="PANTHER" id="PTHR31672">
    <property type="entry name" value="BNACNNG10540D PROTEIN"/>
    <property type="match status" value="1"/>
</dbReference>
<dbReference type="Pfam" id="PF07734">
    <property type="entry name" value="FBA_1"/>
    <property type="match status" value="1"/>
</dbReference>
<reference evidence="2" key="1">
    <citation type="submission" date="2018-02" db="EMBL/GenBank/DDBJ databases">
        <authorList>
            <person name="Cohen D.B."/>
            <person name="Kent A.D."/>
        </authorList>
    </citation>
    <scope>NUCLEOTIDE SEQUENCE</scope>
</reference>
<dbReference type="EMBL" id="OIVN01006449">
    <property type="protein sequence ID" value="SPD33342.1"/>
    <property type="molecule type" value="Genomic_DNA"/>
</dbReference>
<accession>A0A2N9J7X8</accession>
<dbReference type="InterPro" id="IPR050796">
    <property type="entry name" value="SCF_F-box_component"/>
</dbReference>
<dbReference type="Pfam" id="PF00646">
    <property type="entry name" value="F-box"/>
    <property type="match status" value="1"/>
</dbReference>
<evidence type="ECO:0000313" key="2">
    <source>
        <dbReference type="EMBL" id="SPD33342.1"/>
    </source>
</evidence>
<feature type="domain" description="F-box" evidence="1">
    <location>
        <begin position="6"/>
        <end position="53"/>
    </location>
</feature>
<dbReference type="Gene3D" id="1.20.1280.50">
    <property type="match status" value="1"/>
</dbReference>
<proteinExistence type="predicted"/>
<sequence length="390" mass="44740">MSDKVNVSYDFLPVEIVTNILLRLPIKSIITCICVCKTWKSIFLNPTFVSTQLHLSIKSHNNLILLRLCSQQGREVYALHDDDDFTEHTKLDFPFQGPHVELFNGMFRLVGTCNGLVCLSNDLLRYVHQFFLWNPCVRKFLKLPYPNVTYGTHGEFNESIGFGFDAKTNDYKVVRMMTHTDIHGSKKDRLEVEVYSLATGEWRMVTAALPPICTLTVISHEQQSFVNGALHWLAFRWTDDNKYHYVVLVFDLGDEVFREILLPEICYENGYKLRQASLSVYGNSIALFEKKFYNVGYNIWVMKEYGVASSWTKVLTIAYQGQEMGIPRAIGFRRNGELVLALDGGKLTSQDLESQEMKDLRITSYKYTFVDSYVESLVLLDKAANGAVTY</sequence>